<evidence type="ECO:0000313" key="2">
    <source>
        <dbReference type="EMBL" id="WWC73517.1"/>
    </source>
</evidence>
<name>A0AAJ8LD96_9TREE</name>
<sequence>MPYIDRRYAQQIVPYDRNHRGLYLAPGQGKNVPEKVIVCYRPNENDTDSWTSSSDYTQRRVYRNRYEYSSSDESWVLGDSYTSNSSTDSRDLPIAYQLYNLLQGMRNKLYGERYHRNSRRPRRYIDASSDDTWDATSSEWSSEGSSDYWNKTSSEDTHRPRYKTYERYHGRRRRRAHRREPGLLEKFFGW</sequence>
<feature type="region of interest" description="Disordered" evidence="1">
    <location>
        <begin position="127"/>
        <end position="156"/>
    </location>
</feature>
<keyword evidence="3" id="KW-1185">Reference proteome</keyword>
<protein>
    <submittedName>
        <fullName evidence="2">Uncharacterized protein</fullName>
    </submittedName>
</protein>
<dbReference type="Proteomes" id="UP000094020">
    <property type="component" value="Chromosome 11"/>
</dbReference>
<dbReference type="GeneID" id="30174185"/>
<dbReference type="EMBL" id="CP144529">
    <property type="protein sequence ID" value="WWC73517.1"/>
    <property type="molecule type" value="Genomic_DNA"/>
</dbReference>
<proteinExistence type="predicted"/>
<dbReference type="KEGG" id="kpin:30174185"/>
<accession>A0AAJ8LD96</accession>
<reference evidence="2" key="1">
    <citation type="submission" date="2013-07" db="EMBL/GenBank/DDBJ databases">
        <authorList>
            <consortium name="The Broad Institute Genome Sequencing Platform"/>
            <person name="Cuomo C."/>
            <person name="Litvintseva A."/>
            <person name="Chen Y."/>
            <person name="Heitman J."/>
            <person name="Sun S."/>
            <person name="Springer D."/>
            <person name="Dromer F."/>
            <person name="Young S.K."/>
            <person name="Zeng Q."/>
            <person name="Gargeya S."/>
            <person name="Fitzgerald M."/>
            <person name="Abouelleil A."/>
            <person name="Alvarado L."/>
            <person name="Berlin A.M."/>
            <person name="Chapman S.B."/>
            <person name="Dewar J."/>
            <person name="Goldberg J."/>
            <person name="Griggs A."/>
            <person name="Gujja S."/>
            <person name="Hansen M."/>
            <person name="Howarth C."/>
            <person name="Imamovic A."/>
            <person name="Larimer J."/>
            <person name="McCowan C."/>
            <person name="Murphy C."/>
            <person name="Pearson M."/>
            <person name="Priest M."/>
            <person name="Roberts A."/>
            <person name="Saif S."/>
            <person name="Shea T."/>
            <person name="Sykes S."/>
            <person name="Wortman J."/>
            <person name="Nusbaum C."/>
            <person name="Birren B."/>
        </authorList>
    </citation>
    <scope>NUCLEOTIDE SEQUENCE</scope>
    <source>
        <strain evidence="2">CBS 10737</strain>
    </source>
</reference>
<dbReference type="RefSeq" id="XP_070059631.1">
    <property type="nucleotide sequence ID" value="XM_070203530.1"/>
</dbReference>
<gene>
    <name evidence="2" type="ORF">I206_107488</name>
</gene>
<organism evidence="2 3">
    <name type="scientific">Kwoniella pini CBS 10737</name>
    <dbReference type="NCBI Taxonomy" id="1296096"/>
    <lineage>
        <taxon>Eukaryota</taxon>
        <taxon>Fungi</taxon>
        <taxon>Dikarya</taxon>
        <taxon>Basidiomycota</taxon>
        <taxon>Agaricomycotina</taxon>
        <taxon>Tremellomycetes</taxon>
        <taxon>Tremellales</taxon>
        <taxon>Cryptococcaceae</taxon>
        <taxon>Kwoniella</taxon>
    </lineage>
</organism>
<feature type="compositionally biased region" description="Low complexity" evidence="1">
    <location>
        <begin position="134"/>
        <end position="146"/>
    </location>
</feature>
<reference evidence="2" key="2">
    <citation type="submission" date="2024-02" db="EMBL/GenBank/DDBJ databases">
        <title>Comparative genomics of Cryptococcus and Kwoniella reveals pathogenesis evolution and contrasting modes of karyotype evolution via chromosome fusion or intercentromeric recombination.</title>
        <authorList>
            <person name="Coelho M.A."/>
            <person name="David-Palma M."/>
            <person name="Shea T."/>
            <person name="Bowers K."/>
            <person name="McGinley-Smith S."/>
            <person name="Mohammad A.W."/>
            <person name="Gnirke A."/>
            <person name="Yurkov A.M."/>
            <person name="Nowrousian M."/>
            <person name="Sun S."/>
            <person name="Cuomo C.A."/>
            <person name="Heitman J."/>
        </authorList>
    </citation>
    <scope>NUCLEOTIDE SEQUENCE</scope>
    <source>
        <strain evidence="2">CBS 10737</strain>
    </source>
</reference>
<evidence type="ECO:0000256" key="1">
    <source>
        <dbReference type="SAM" id="MobiDB-lite"/>
    </source>
</evidence>
<evidence type="ECO:0000313" key="3">
    <source>
        <dbReference type="Proteomes" id="UP000094020"/>
    </source>
</evidence>
<dbReference type="AlphaFoldDB" id="A0AAJ8LD96"/>